<name>A0A0C9T689_PLICR</name>
<protein>
    <submittedName>
        <fullName evidence="2">Unplaced genomic scaffold PLICRscaffold_16, whole genome shotgun sequence</fullName>
    </submittedName>
</protein>
<keyword evidence="3" id="KW-1185">Reference proteome</keyword>
<keyword evidence="1" id="KW-0732">Signal</keyword>
<proteinExistence type="predicted"/>
<gene>
    <name evidence="2" type="ORF">PLICRDRAFT_45673</name>
</gene>
<dbReference type="Proteomes" id="UP000053263">
    <property type="component" value="Unassembled WGS sequence"/>
</dbReference>
<organism evidence="2 3">
    <name type="scientific">Plicaturopsis crispa FD-325 SS-3</name>
    <dbReference type="NCBI Taxonomy" id="944288"/>
    <lineage>
        <taxon>Eukaryota</taxon>
        <taxon>Fungi</taxon>
        <taxon>Dikarya</taxon>
        <taxon>Basidiomycota</taxon>
        <taxon>Agaricomycotina</taxon>
        <taxon>Agaricomycetes</taxon>
        <taxon>Agaricomycetidae</taxon>
        <taxon>Amylocorticiales</taxon>
        <taxon>Amylocorticiaceae</taxon>
        <taxon>Plicatura</taxon>
        <taxon>Plicaturopsis crispa</taxon>
    </lineage>
</organism>
<dbReference type="HOGENOM" id="CLU_1267362_0_0_1"/>
<evidence type="ECO:0000256" key="1">
    <source>
        <dbReference type="SAM" id="SignalP"/>
    </source>
</evidence>
<evidence type="ECO:0000313" key="3">
    <source>
        <dbReference type="Proteomes" id="UP000053263"/>
    </source>
</evidence>
<sequence>MYALLALAQVTLFASQVAAVAVGGSPIDGLLRRQSTTLDPSSFPAACQTTCTSIINTLNSCTTLACLCTNANGQALEGCLDCTANTAPTSAVITQAQTVLDQFTEECSQGGVSLSSLTIAVSTGAVSASGTASASASASASAAATSVLATPSSALVTFASSASAAGVSFSSSTAAAGSSSSSSSSAVNPLATNGARRISAGVSFGAVAAVLAGAAVVL</sequence>
<reference evidence="2 3" key="1">
    <citation type="submission" date="2014-06" db="EMBL/GenBank/DDBJ databases">
        <title>Evolutionary Origins and Diversification of the Mycorrhizal Mutualists.</title>
        <authorList>
            <consortium name="DOE Joint Genome Institute"/>
            <consortium name="Mycorrhizal Genomics Consortium"/>
            <person name="Kohler A."/>
            <person name="Kuo A."/>
            <person name="Nagy L.G."/>
            <person name="Floudas D."/>
            <person name="Copeland A."/>
            <person name="Barry K.W."/>
            <person name="Cichocki N."/>
            <person name="Veneault-Fourrey C."/>
            <person name="LaButti K."/>
            <person name="Lindquist E.A."/>
            <person name="Lipzen A."/>
            <person name="Lundell T."/>
            <person name="Morin E."/>
            <person name="Murat C."/>
            <person name="Riley R."/>
            <person name="Ohm R."/>
            <person name="Sun H."/>
            <person name="Tunlid A."/>
            <person name="Henrissat B."/>
            <person name="Grigoriev I.V."/>
            <person name="Hibbett D.S."/>
            <person name="Martin F."/>
        </authorList>
    </citation>
    <scope>NUCLEOTIDE SEQUENCE [LARGE SCALE GENOMIC DNA]</scope>
    <source>
        <strain evidence="2 3">FD-325 SS-3</strain>
    </source>
</reference>
<dbReference type="EMBL" id="KN832569">
    <property type="protein sequence ID" value="KII84854.1"/>
    <property type="molecule type" value="Genomic_DNA"/>
</dbReference>
<evidence type="ECO:0000313" key="2">
    <source>
        <dbReference type="EMBL" id="KII84854.1"/>
    </source>
</evidence>
<dbReference type="AlphaFoldDB" id="A0A0C9T689"/>
<dbReference type="OrthoDB" id="2564568at2759"/>
<feature type="signal peptide" evidence="1">
    <location>
        <begin position="1"/>
        <end position="19"/>
    </location>
</feature>
<feature type="chain" id="PRO_5002220271" evidence="1">
    <location>
        <begin position="20"/>
        <end position="218"/>
    </location>
</feature>
<accession>A0A0C9T689</accession>